<organism evidence="1 2">
    <name type="scientific">Bodo saltans</name>
    <name type="common">Flagellated protozoan</name>
    <dbReference type="NCBI Taxonomy" id="75058"/>
    <lineage>
        <taxon>Eukaryota</taxon>
        <taxon>Discoba</taxon>
        <taxon>Euglenozoa</taxon>
        <taxon>Kinetoplastea</taxon>
        <taxon>Metakinetoplastina</taxon>
        <taxon>Eubodonida</taxon>
        <taxon>Bodonidae</taxon>
        <taxon>Bodo</taxon>
    </lineage>
</organism>
<dbReference type="VEuPathDB" id="TriTrypDB:BSAL_55860"/>
<sequence>MHIELAEEECTFLLENEESERSLLISEELRLRGKLWMQITTAHGDRSSKVASTIHSTASSLVTTPDRRGRSSVVVDDAVVQSHVVVAFDNTVVGTATAVSQSHGGGGGARPAAQLLFKKWAPRNKEALERWVPK</sequence>
<accession>A0A0S4ING9</accession>
<evidence type="ECO:0000313" key="2">
    <source>
        <dbReference type="Proteomes" id="UP000051952"/>
    </source>
</evidence>
<protein>
    <submittedName>
        <fullName evidence="1">Uncharacterized protein</fullName>
    </submittedName>
</protein>
<keyword evidence="2" id="KW-1185">Reference proteome</keyword>
<name>A0A0S4ING9_BODSA</name>
<dbReference type="Proteomes" id="UP000051952">
    <property type="component" value="Unassembled WGS sequence"/>
</dbReference>
<reference evidence="2" key="1">
    <citation type="submission" date="2015-09" db="EMBL/GenBank/DDBJ databases">
        <authorList>
            <consortium name="Pathogen Informatics"/>
        </authorList>
    </citation>
    <scope>NUCLEOTIDE SEQUENCE [LARGE SCALE GENOMIC DNA]</scope>
    <source>
        <strain evidence="2">Lake Konstanz</strain>
    </source>
</reference>
<gene>
    <name evidence="1" type="ORF">BSAL_55860</name>
</gene>
<dbReference type="EMBL" id="CYKH01000169">
    <property type="protein sequence ID" value="CUE74830.1"/>
    <property type="molecule type" value="Genomic_DNA"/>
</dbReference>
<proteinExistence type="predicted"/>
<evidence type="ECO:0000313" key="1">
    <source>
        <dbReference type="EMBL" id="CUE74830.1"/>
    </source>
</evidence>
<dbReference type="AlphaFoldDB" id="A0A0S4ING9"/>